<evidence type="ECO:0000259" key="2">
    <source>
        <dbReference type="Pfam" id="PF03771"/>
    </source>
</evidence>
<gene>
    <name evidence="3" type="ORF">H4687_006004</name>
</gene>
<dbReference type="Pfam" id="PF03771">
    <property type="entry name" value="SPDY"/>
    <property type="match status" value="1"/>
</dbReference>
<comment type="caution">
    <text evidence="3">The sequence shown here is derived from an EMBL/GenBank/DDBJ whole genome shotgun (WGS) entry which is preliminary data.</text>
</comment>
<feature type="domain" description="DUF317" evidence="2">
    <location>
        <begin position="60"/>
        <end position="119"/>
    </location>
</feature>
<proteinExistence type="predicted"/>
<dbReference type="Proteomes" id="UP000629287">
    <property type="component" value="Unassembled WGS sequence"/>
</dbReference>
<name>A0A8I0P7S6_9ACTN</name>
<dbReference type="GeneID" id="86830541"/>
<sequence>MPVTERQLASFRRDHESTILHSTSPRHLAGPGDARHVTHALLAAGWTITSDPASPETEVTSPDLQARLQAAPQFNPSSSWWRLTVDPPNSRSWYASFTQQVPAEILAGLTDTLLTPAPADPPDPWDLFHTAGWSVSQSENGTGFEARSLDRRAVVEYSRPYDDEISSSFSWRIRTREYPADAAESAFDGRPVWSGWLDGHAPAQTIAGFIAALTSAEPLLRGWGRHNWHHDVQHERTSRTGTDVADAHQQRLKHIQAQVRAARRRQRLDTTPSSAHVGASNSSAARTR</sequence>
<protein>
    <recommendedName>
        <fullName evidence="2">DUF317 domain-containing protein</fullName>
    </recommendedName>
</protein>
<evidence type="ECO:0000313" key="4">
    <source>
        <dbReference type="Proteomes" id="UP000629287"/>
    </source>
</evidence>
<evidence type="ECO:0000256" key="1">
    <source>
        <dbReference type="SAM" id="MobiDB-lite"/>
    </source>
</evidence>
<feature type="region of interest" description="Disordered" evidence="1">
    <location>
        <begin position="262"/>
        <end position="288"/>
    </location>
</feature>
<dbReference type="AlphaFoldDB" id="A0A8I0P7S6"/>
<dbReference type="RefSeq" id="WP_046919607.1">
    <property type="nucleotide sequence ID" value="NZ_JADBGF010000001.1"/>
</dbReference>
<evidence type="ECO:0000313" key="3">
    <source>
        <dbReference type="EMBL" id="MBE1599875.1"/>
    </source>
</evidence>
<dbReference type="InterPro" id="IPR005523">
    <property type="entry name" value="DUF317_SPDY"/>
</dbReference>
<dbReference type="EMBL" id="JADBGF010000001">
    <property type="protein sequence ID" value="MBE1599875.1"/>
    <property type="molecule type" value="Genomic_DNA"/>
</dbReference>
<accession>A0A8I0P7S6</accession>
<feature type="compositionally biased region" description="Polar residues" evidence="1">
    <location>
        <begin position="269"/>
        <end position="288"/>
    </location>
</feature>
<dbReference type="OrthoDB" id="4258142at2"/>
<reference evidence="3 4" key="1">
    <citation type="submission" date="2020-10" db="EMBL/GenBank/DDBJ databases">
        <title>Sequencing the genomes of 1000 actinobacteria strains.</title>
        <authorList>
            <person name="Klenk H.-P."/>
        </authorList>
    </citation>
    <scope>NUCLEOTIDE SEQUENCE [LARGE SCALE GENOMIC DNA]</scope>
    <source>
        <strain evidence="3 4">DSM 41803</strain>
    </source>
</reference>
<keyword evidence="4" id="KW-1185">Reference proteome</keyword>
<organism evidence="3 4">
    <name type="scientific">Streptomyces stelliscabiei</name>
    <dbReference type="NCBI Taxonomy" id="146820"/>
    <lineage>
        <taxon>Bacteria</taxon>
        <taxon>Bacillati</taxon>
        <taxon>Actinomycetota</taxon>
        <taxon>Actinomycetes</taxon>
        <taxon>Kitasatosporales</taxon>
        <taxon>Streptomycetaceae</taxon>
        <taxon>Streptomyces</taxon>
    </lineage>
</organism>